<dbReference type="STRING" id="70415.A0A5S6QPR2"/>
<feature type="domain" description="Integrase catalytic" evidence="1">
    <location>
        <begin position="16"/>
        <end position="181"/>
    </location>
</feature>
<dbReference type="InterPro" id="IPR036397">
    <property type="entry name" value="RNaseH_sf"/>
</dbReference>
<dbReference type="GO" id="GO:0003676">
    <property type="term" value="F:nucleic acid binding"/>
    <property type="evidence" value="ECO:0007669"/>
    <property type="project" value="InterPro"/>
</dbReference>
<dbReference type="Proteomes" id="UP000046395">
    <property type="component" value="Unassembled WGS sequence"/>
</dbReference>
<dbReference type="Pfam" id="PF00665">
    <property type="entry name" value="rve"/>
    <property type="match status" value="1"/>
</dbReference>
<evidence type="ECO:0000313" key="3">
    <source>
        <dbReference type="WBParaSite" id="TMUE_2000009225.1"/>
    </source>
</evidence>
<dbReference type="SUPFAM" id="SSF53098">
    <property type="entry name" value="Ribonuclease H-like"/>
    <property type="match status" value="1"/>
</dbReference>
<evidence type="ECO:0000313" key="2">
    <source>
        <dbReference type="Proteomes" id="UP000046395"/>
    </source>
</evidence>
<accession>A0A5S6QPR2</accession>
<protein>
    <submittedName>
        <fullName evidence="3">Integrase catalytic domain-containing protein</fullName>
    </submittedName>
</protein>
<dbReference type="InterPro" id="IPR001584">
    <property type="entry name" value="Integrase_cat-core"/>
</dbReference>
<dbReference type="AlphaFoldDB" id="A0A5S6QPR2"/>
<dbReference type="PANTHER" id="PTHR37984:SF15">
    <property type="entry name" value="INTEGRASE CATALYTIC DOMAIN-CONTAINING PROTEIN"/>
    <property type="match status" value="1"/>
</dbReference>
<organism evidence="2 3">
    <name type="scientific">Trichuris muris</name>
    <name type="common">Mouse whipworm</name>
    <dbReference type="NCBI Taxonomy" id="70415"/>
    <lineage>
        <taxon>Eukaryota</taxon>
        <taxon>Metazoa</taxon>
        <taxon>Ecdysozoa</taxon>
        <taxon>Nematoda</taxon>
        <taxon>Enoplea</taxon>
        <taxon>Dorylaimia</taxon>
        <taxon>Trichinellida</taxon>
        <taxon>Trichuridae</taxon>
        <taxon>Trichuris</taxon>
    </lineage>
</organism>
<reference evidence="3" key="1">
    <citation type="submission" date="2019-12" db="UniProtKB">
        <authorList>
            <consortium name="WormBaseParasite"/>
        </authorList>
    </citation>
    <scope>IDENTIFICATION</scope>
</reference>
<sequence>MALAHESHQGIVRTKARLRHLFWWLKLDTAVEIAPLNPVPLQKAAWEKLAIDIVGPLQNARYVKFSQNATTKDVIQFLKEIFSREGLPSEIVSDNGVQFISNEFKQFLNNHAIRHCRTSLYYPQANGEVERFNRVLKDCLQLATRTGRSRPEVVSEFLMHYRATPHAVTGETPSLLLHGQTLKTKLDSPFSCFPCSKPDEALRQKVVKKQQHMRSYCDRRRGVRLPNFKPGDMVRIRLQRTHGKGPAFSKPVQISSKVNYATYKLCDGRVFNAANLSR</sequence>
<dbReference type="InterPro" id="IPR012337">
    <property type="entry name" value="RNaseH-like_sf"/>
</dbReference>
<evidence type="ECO:0000259" key="1">
    <source>
        <dbReference type="PROSITE" id="PS50994"/>
    </source>
</evidence>
<name>A0A5S6QPR2_TRIMR</name>
<proteinExistence type="predicted"/>
<keyword evidence="2" id="KW-1185">Reference proteome</keyword>
<dbReference type="Gene3D" id="3.30.420.10">
    <property type="entry name" value="Ribonuclease H-like superfamily/Ribonuclease H"/>
    <property type="match status" value="1"/>
</dbReference>
<dbReference type="GO" id="GO:0015074">
    <property type="term" value="P:DNA integration"/>
    <property type="evidence" value="ECO:0007669"/>
    <property type="project" value="InterPro"/>
</dbReference>
<dbReference type="WBParaSite" id="TMUE_2000009225.1">
    <property type="protein sequence ID" value="TMUE_2000009225.1"/>
    <property type="gene ID" value="WBGene00300546"/>
</dbReference>
<dbReference type="PROSITE" id="PS50994">
    <property type="entry name" value="INTEGRASE"/>
    <property type="match status" value="1"/>
</dbReference>
<dbReference type="PANTHER" id="PTHR37984">
    <property type="entry name" value="PROTEIN CBG26694"/>
    <property type="match status" value="1"/>
</dbReference>
<dbReference type="InterPro" id="IPR050951">
    <property type="entry name" value="Retrovirus_Pol_polyprotein"/>
</dbReference>